<proteinExistence type="predicted"/>
<accession>A0ABT7ABS5</accession>
<sequence length="177" mass="19625">MRKPYLLLDIDGVLIPFPSADGTIPPSHTRHSVTPAGRSAPVDVWLDPAHGRMLNALVAEEIVDIHWCTSWRADASVLIGALLGLPCFPHLELPHPDITTSHPNGYLWKRDYVAEWLGAAPAIWIDDDFTDLDHDWAGRREQHGVPTLLVQPGPYRGLEADHLAAVREWIAFLTLAA</sequence>
<dbReference type="RefSeq" id="WP_274043365.1">
    <property type="nucleotide sequence ID" value="NZ_JANCPR020000091.1"/>
</dbReference>
<dbReference type="Proteomes" id="UP001214441">
    <property type="component" value="Unassembled WGS sequence"/>
</dbReference>
<reference evidence="1 2" key="1">
    <citation type="submission" date="2023-05" db="EMBL/GenBank/DDBJ databases">
        <title>Streptantibioticus silvisoli sp. nov., acidotolerant actinomycetes 1 from pine litter.</title>
        <authorList>
            <person name="Swiecimska M."/>
            <person name="Golinska P."/>
            <person name="Sangal V."/>
            <person name="Wachnowicz B."/>
            <person name="Goodfellow M."/>
        </authorList>
    </citation>
    <scope>NUCLEOTIDE SEQUENCE [LARGE SCALE GENOMIC DNA]</scope>
    <source>
        <strain evidence="1 2">DSM 42109</strain>
    </source>
</reference>
<name>A0ABT7ABS5_9ACTN</name>
<evidence type="ECO:0000313" key="1">
    <source>
        <dbReference type="EMBL" id="MDJ1138474.1"/>
    </source>
</evidence>
<gene>
    <name evidence="1" type="ORF">NMN56_042265</name>
</gene>
<comment type="caution">
    <text evidence="1">The sequence shown here is derived from an EMBL/GenBank/DDBJ whole genome shotgun (WGS) entry which is preliminary data.</text>
</comment>
<protein>
    <submittedName>
        <fullName evidence="1">HAD domain-containing protein</fullName>
    </submittedName>
</protein>
<dbReference type="EMBL" id="JANCPR020000091">
    <property type="protein sequence ID" value="MDJ1138474.1"/>
    <property type="molecule type" value="Genomic_DNA"/>
</dbReference>
<evidence type="ECO:0000313" key="2">
    <source>
        <dbReference type="Proteomes" id="UP001214441"/>
    </source>
</evidence>
<keyword evidence="2" id="KW-1185">Reference proteome</keyword>
<dbReference type="Pfam" id="PF18143">
    <property type="entry name" value="HAD_SAK_2"/>
    <property type="match status" value="1"/>
</dbReference>
<organism evidence="1 2">
    <name type="scientific">Streptomyces iconiensis</name>
    <dbReference type="NCBI Taxonomy" id="1384038"/>
    <lineage>
        <taxon>Bacteria</taxon>
        <taxon>Bacillati</taxon>
        <taxon>Actinomycetota</taxon>
        <taxon>Actinomycetes</taxon>
        <taxon>Kitasatosporales</taxon>
        <taxon>Streptomycetaceae</taxon>
        <taxon>Streptomyces</taxon>
    </lineage>
</organism>